<evidence type="ECO:0000313" key="2">
    <source>
        <dbReference type="Proteomes" id="UP000000305"/>
    </source>
</evidence>
<evidence type="ECO:0000313" key="1">
    <source>
        <dbReference type="EMBL" id="EFX64229.1"/>
    </source>
</evidence>
<dbReference type="EMBL" id="GL732861">
    <property type="protein sequence ID" value="EFX64229.1"/>
    <property type="molecule type" value="Genomic_DNA"/>
</dbReference>
<dbReference type="HOGENOM" id="CLU_2199580_0_0_1"/>
<dbReference type="InParanoid" id="E9HVK6"/>
<reference evidence="1 2" key="1">
    <citation type="journal article" date="2011" name="Science">
        <title>The ecoresponsive genome of Daphnia pulex.</title>
        <authorList>
            <person name="Colbourne J.K."/>
            <person name="Pfrender M.E."/>
            <person name="Gilbert D."/>
            <person name="Thomas W.K."/>
            <person name="Tucker A."/>
            <person name="Oakley T.H."/>
            <person name="Tokishita S."/>
            <person name="Aerts A."/>
            <person name="Arnold G.J."/>
            <person name="Basu M.K."/>
            <person name="Bauer D.J."/>
            <person name="Caceres C.E."/>
            <person name="Carmel L."/>
            <person name="Casola C."/>
            <person name="Choi J.H."/>
            <person name="Detter J.C."/>
            <person name="Dong Q."/>
            <person name="Dusheyko S."/>
            <person name="Eads B.D."/>
            <person name="Frohlich T."/>
            <person name="Geiler-Samerotte K.A."/>
            <person name="Gerlach D."/>
            <person name="Hatcher P."/>
            <person name="Jogdeo S."/>
            <person name="Krijgsveld J."/>
            <person name="Kriventseva E.V."/>
            <person name="Kultz D."/>
            <person name="Laforsch C."/>
            <person name="Lindquist E."/>
            <person name="Lopez J."/>
            <person name="Manak J.R."/>
            <person name="Muller J."/>
            <person name="Pangilinan J."/>
            <person name="Patwardhan R.P."/>
            <person name="Pitluck S."/>
            <person name="Pritham E.J."/>
            <person name="Rechtsteiner A."/>
            <person name="Rho M."/>
            <person name="Rogozin I.B."/>
            <person name="Sakarya O."/>
            <person name="Salamov A."/>
            <person name="Schaack S."/>
            <person name="Shapiro H."/>
            <person name="Shiga Y."/>
            <person name="Skalitzky C."/>
            <person name="Smith Z."/>
            <person name="Souvorov A."/>
            <person name="Sung W."/>
            <person name="Tang Z."/>
            <person name="Tsuchiya D."/>
            <person name="Tu H."/>
            <person name="Vos H."/>
            <person name="Wang M."/>
            <person name="Wolf Y.I."/>
            <person name="Yamagata H."/>
            <person name="Yamada T."/>
            <person name="Ye Y."/>
            <person name="Shaw J.R."/>
            <person name="Andrews J."/>
            <person name="Crease T.J."/>
            <person name="Tang H."/>
            <person name="Lucas S.M."/>
            <person name="Robertson H.M."/>
            <person name="Bork P."/>
            <person name="Koonin E.V."/>
            <person name="Zdobnov E.M."/>
            <person name="Grigoriev I.V."/>
            <person name="Lynch M."/>
            <person name="Boore J.L."/>
        </authorList>
    </citation>
    <scope>NUCLEOTIDE SEQUENCE [LARGE SCALE GENOMIC DNA]</scope>
</reference>
<organism evidence="1 2">
    <name type="scientific">Daphnia pulex</name>
    <name type="common">Water flea</name>
    <dbReference type="NCBI Taxonomy" id="6669"/>
    <lineage>
        <taxon>Eukaryota</taxon>
        <taxon>Metazoa</taxon>
        <taxon>Ecdysozoa</taxon>
        <taxon>Arthropoda</taxon>
        <taxon>Crustacea</taxon>
        <taxon>Branchiopoda</taxon>
        <taxon>Diplostraca</taxon>
        <taxon>Cladocera</taxon>
        <taxon>Anomopoda</taxon>
        <taxon>Daphniidae</taxon>
        <taxon>Daphnia</taxon>
    </lineage>
</organism>
<dbReference type="KEGG" id="dpx:DAPPUDRAFT_334454"/>
<gene>
    <name evidence="1" type="ORF">DAPPUDRAFT_334454</name>
</gene>
<protein>
    <submittedName>
        <fullName evidence="1">Uncharacterized protein</fullName>
    </submittedName>
</protein>
<dbReference type="Proteomes" id="UP000000305">
    <property type="component" value="Unassembled WGS sequence"/>
</dbReference>
<dbReference type="AlphaFoldDB" id="E9HVK6"/>
<proteinExistence type="predicted"/>
<accession>E9HVK6</accession>
<sequence>MVTVDKVDPVRVENVVRDRPGTLMVLAFNVETVSVEASVILFPEKVDAVIVEAVNELPISVENEVDTLDTLVVIVDVTSVEANIESVAVTFVALTLVVPMVDPEVKKR</sequence>
<keyword evidence="2" id="KW-1185">Reference proteome</keyword>
<name>E9HVK6_DAPPU</name>